<dbReference type="PROSITE" id="PS51257">
    <property type="entry name" value="PROKAR_LIPOPROTEIN"/>
    <property type="match status" value="1"/>
</dbReference>
<reference evidence="2" key="2">
    <citation type="submission" date="2014-01" db="EMBL/GenBank/DDBJ databases">
        <title>Evolution of pathogenesis and genome organization in the Tremellales.</title>
        <authorList>
            <person name="Cuomo C."/>
            <person name="Litvintseva A."/>
            <person name="Heitman J."/>
            <person name="Chen Y."/>
            <person name="Sun S."/>
            <person name="Springer D."/>
            <person name="Dromer F."/>
            <person name="Young S."/>
            <person name="Zeng Q."/>
            <person name="Chapman S."/>
            <person name="Gujja S."/>
            <person name="Saif S."/>
            <person name="Birren B."/>
        </authorList>
    </citation>
    <scope>NUCLEOTIDE SEQUENCE</scope>
    <source>
        <strain evidence="2">CBS 10118</strain>
    </source>
</reference>
<proteinExistence type="predicted"/>
<reference evidence="2" key="1">
    <citation type="submission" date="2013-07" db="EMBL/GenBank/DDBJ databases">
        <title>The Genome Sequence of Cryptococcus bestiolae CBS10118.</title>
        <authorList>
            <consortium name="The Broad Institute Genome Sequencing Platform"/>
            <person name="Cuomo C."/>
            <person name="Litvintseva A."/>
            <person name="Chen Y."/>
            <person name="Heitman J."/>
            <person name="Sun S."/>
            <person name="Springer D."/>
            <person name="Dromer F."/>
            <person name="Young S.K."/>
            <person name="Zeng Q."/>
            <person name="Gargeya S."/>
            <person name="Fitzgerald M."/>
            <person name="Abouelleil A."/>
            <person name="Alvarado L."/>
            <person name="Berlin A.M."/>
            <person name="Chapman S.B."/>
            <person name="Dewar J."/>
            <person name="Goldberg J."/>
            <person name="Griggs A."/>
            <person name="Gujja S."/>
            <person name="Hansen M."/>
            <person name="Howarth C."/>
            <person name="Imamovic A."/>
            <person name="Larimer J."/>
            <person name="McCowan C."/>
            <person name="Murphy C."/>
            <person name="Pearson M."/>
            <person name="Priest M."/>
            <person name="Roberts A."/>
            <person name="Saif S."/>
            <person name="Shea T."/>
            <person name="Sykes S."/>
            <person name="Wortman J."/>
            <person name="Nusbaum C."/>
            <person name="Birren B."/>
        </authorList>
    </citation>
    <scope>NUCLEOTIDE SEQUENCE [LARGE SCALE GENOMIC DNA]</scope>
    <source>
        <strain evidence="2">CBS 10118</strain>
    </source>
</reference>
<evidence type="ECO:0000313" key="2">
    <source>
        <dbReference type="EMBL" id="OCF21729.1"/>
    </source>
</evidence>
<feature type="signal peptide" evidence="1">
    <location>
        <begin position="1"/>
        <end position="24"/>
    </location>
</feature>
<dbReference type="AlphaFoldDB" id="A0A1B9FSH8"/>
<dbReference type="SUPFAM" id="SSF63829">
    <property type="entry name" value="Calcium-dependent phosphotriesterase"/>
    <property type="match status" value="1"/>
</dbReference>
<evidence type="ECO:0000256" key="1">
    <source>
        <dbReference type="SAM" id="SignalP"/>
    </source>
</evidence>
<keyword evidence="1" id="KW-0732">Signal</keyword>
<dbReference type="VEuPathDB" id="FungiDB:I302_08506"/>
<gene>
    <name evidence="2" type="ORF">I302_08506</name>
</gene>
<accession>A0A1B9FSH8</accession>
<organism evidence="2">
    <name type="scientific">Kwoniella bestiolae CBS 10118</name>
    <dbReference type="NCBI Taxonomy" id="1296100"/>
    <lineage>
        <taxon>Eukaryota</taxon>
        <taxon>Fungi</taxon>
        <taxon>Dikarya</taxon>
        <taxon>Basidiomycota</taxon>
        <taxon>Agaricomycotina</taxon>
        <taxon>Tremellomycetes</taxon>
        <taxon>Tremellales</taxon>
        <taxon>Cryptococcaceae</taxon>
        <taxon>Kwoniella</taxon>
    </lineage>
</organism>
<name>A0A1B9FSH8_9TREE</name>
<feature type="chain" id="PRO_5008626411" evidence="1">
    <location>
        <begin position="25"/>
        <end position="410"/>
    </location>
</feature>
<sequence length="410" mass="42921">MLTSKISLFLFAGLSCLLGASAWASDYKAALYTLSQEADQAILISALHQNGSAEFVSSIQTGGKGAGARGQDALQSSDSLLVHRNLLFALNSASDELSLFHIDPKEPWDIQQIGNNTWSGGRYPTSIAVSPDSTKALGHNTQTNAAVPLPQSINESGLELIPSFSFDLGLNQTDPPVGPPKTPSDLSFTADGQILFVTVKGSGNATEGLAGRIEIFDVSSDTVSHKSTVYAASGPGGLPFSVTPIADSAAYLVTDPTGGADILRIERDGSISYNASIAIPGQAATCWSAYSPVTDRYFTIDLTRSVITPLTINSTTLEATLFPGYNVTTSSGKPGSLVDARIAHFSDQQDYLYSLVAGDQTVRVFSLPAGGQSGTLDLVQTYELGVAYNSTGGAVGMSIEGLAVFIRSSW</sequence>
<dbReference type="OrthoDB" id="10006285at2759"/>
<protein>
    <submittedName>
        <fullName evidence="2">Uncharacterized protein</fullName>
    </submittedName>
</protein>
<dbReference type="STRING" id="1296100.A0A1B9FSH8"/>
<dbReference type="Gene3D" id="2.130.10.10">
    <property type="entry name" value="YVTN repeat-like/Quinoprotein amine dehydrogenase"/>
    <property type="match status" value="1"/>
</dbReference>
<dbReference type="InterPro" id="IPR015943">
    <property type="entry name" value="WD40/YVTN_repeat-like_dom_sf"/>
</dbReference>
<dbReference type="EMBL" id="KI894026">
    <property type="protein sequence ID" value="OCF21729.1"/>
    <property type="molecule type" value="Genomic_DNA"/>
</dbReference>